<evidence type="ECO:0000256" key="1">
    <source>
        <dbReference type="SAM" id="Phobius"/>
    </source>
</evidence>
<keyword evidence="3" id="KW-1185">Reference proteome</keyword>
<dbReference type="OrthoDB" id="2659138at2"/>
<feature type="transmembrane region" description="Helical" evidence="1">
    <location>
        <begin position="525"/>
        <end position="542"/>
    </location>
</feature>
<evidence type="ECO:0000313" key="3">
    <source>
        <dbReference type="Proteomes" id="UP000011058"/>
    </source>
</evidence>
<proteinExistence type="predicted"/>
<feature type="transmembrane region" description="Helical" evidence="1">
    <location>
        <begin position="428"/>
        <end position="454"/>
    </location>
</feature>
<feature type="transmembrane region" description="Helical" evidence="1">
    <location>
        <begin position="82"/>
        <end position="102"/>
    </location>
</feature>
<feature type="transmembrane region" description="Helical" evidence="1">
    <location>
        <begin position="264"/>
        <end position="283"/>
    </location>
</feature>
<dbReference type="RefSeq" id="WP_015329652.1">
    <property type="nucleotide sequence ID" value="NC_020054.1"/>
</dbReference>
<feature type="transmembrane region" description="Helical" evidence="1">
    <location>
        <begin position="136"/>
        <end position="156"/>
    </location>
</feature>
<keyword evidence="1" id="KW-1133">Transmembrane helix</keyword>
<feature type="transmembrane region" description="Helical" evidence="1">
    <location>
        <begin position="503"/>
        <end position="519"/>
    </location>
</feature>
<feature type="transmembrane region" description="Helical" evidence="1">
    <location>
        <begin position="239"/>
        <end position="257"/>
    </location>
</feature>
<dbReference type="KEGG" id="fae:FAES_0541"/>
<organism evidence="2 3">
    <name type="scientific">Fibrella aestuarina BUZ 2</name>
    <dbReference type="NCBI Taxonomy" id="1166018"/>
    <lineage>
        <taxon>Bacteria</taxon>
        <taxon>Pseudomonadati</taxon>
        <taxon>Bacteroidota</taxon>
        <taxon>Cytophagia</taxon>
        <taxon>Cytophagales</taxon>
        <taxon>Spirosomataceae</taxon>
        <taxon>Fibrella</taxon>
    </lineage>
</organism>
<feature type="transmembrane region" description="Helical" evidence="1">
    <location>
        <begin position="162"/>
        <end position="189"/>
    </location>
</feature>
<sequence>MTLWITDRLLPLWQLLGVNYAQMRAILAVKLSLDNRRPVPAFTNWRQKEGQNTNGYWKSLALYAFLGLFTAIPLAFVSPGAVLMPAVLFFGYVMAICAMTLITDFSAVVLDSTDNQILLFRPVDGRTILAARITHIASYLLTFALAVSVVGILIISSRFGPIAGLLTLLLVLLVAILSLFLTNVFYLLLMRFMSEERLRETINYFQIVLGVLFYGSFQLMPRFFNNADPLNPTLLTGQWWMLLLPPFWCAGSLDLLINQTADTWHWLGLVLILTVPFAGLWLMSRVLGPLFGNRMATLDLAERQPTAPQPTATNVPGSLAKPSLADRLAGWLTTSPLERATFTMIWHLTSRDRKFKLKTYPSLAFGIVYVVMMSSRQSGMASFSQSHLFILYLSSLYMLGAIMQITVSDSYKAAWIYATTPISRPGELLAGGLKAVIVKLMLPYFALLAAYVFYRKGIDVLPDVLLALTGSLVMLLISVTMGERSLPFSMTQDAVQQNMTTRSLISMLVVGLVGVAHWGLSYIPYGVWAAIPIMLLIAWLLFRSYRRTDWGGITVV</sequence>
<reference evidence="2 3" key="1">
    <citation type="journal article" date="2012" name="J. Bacteriol.">
        <title>Genome Sequence of Fibrella aestuarina BUZ 2T, a Filamentous Marine Bacterium.</title>
        <authorList>
            <person name="Filippini M."/>
            <person name="Qi W."/>
            <person name="Blom J."/>
            <person name="Goesmann A."/>
            <person name="Smits T.H."/>
            <person name="Bagheri H.C."/>
        </authorList>
    </citation>
    <scope>NUCLEOTIDE SEQUENCE [LARGE SCALE GENOMIC DNA]</scope>
    <source>
        <strain evidence="3">BUZ 2T</strain>
    </source>
</reference>
<dbReference type="Proteomes" id="UP000011058">
    <property type="component" value="Chromosome"/>
</dbReference>
<evidence type="ECO:0008006" key="4">
    <source>
        <dbReference type="Google" id="ProtNLM"/>
    </source>
</evidence>
<feature type="transmembrane region" description="Helical" evidence="1">
    <location>
        <begin position="201"/>
        <end position="219"/>
    </location>
</feature>
<dbReference type="STRING" id="1166018.FAES_0541"/>
<feature type="transmembrane region" description="Helical" evidence="1">
    <location>
        <begin position="460"/>
        <end position="482"/>
    </location>
</feature>
<keyword evidence="1" id="KW-0812">Transmembrane</keyword>
<name>I0K349_9BACT</name>
<protein>
    <recommendedName>
        <fullName evidence="4">ABC-2 type transport system permease protein</fullName>
    </recommendedName>
</protein>
<accession>I0K349</accession>
<keyword evidence="1" id="KW-0472">Membrane</keyword>
<dbReference type="HOGENOM" id="CLU_035812_0_0_10"/>
<feature type="transmembrane region" description="Helical" evidence="1">
    <location>
        <begin position="389"/>
        <end position="407"/>
    </location>
</feature>
<dbReference type="PATRIC" id="fig|1166018.3.peg.551"/>
<evidence type="ECO:0000313" key="2">
    <source>
        <dbReference type="EMBL" id="CCG98552.1"/>
    </source>
</evidence>
<gene>
    <name evidence="2" type="ORF">FAES_0541</name>
</gene>
<dbReference type="EMBL" id="HE796683">
    <property type="protein sequence ID" value="CCG98552.1"/>
    <property type="molecule type" value="Genomic_DNA"/>
</dbReference>
<feature type="transmembrane region" description="Helical" evidence="1">
    <location>
        <begin position="54"/>
        <end position="76"/>
    </location>
</feature>
<dbReference type="AlphaFoldDB" id="I0K349"/>
<dbReference type="eggNOG" id="ENOG502Z7WB">
    <property type="taxonomic scope" value="Bacteria"/>
</dbReference>